<sequence length="68" mass="7095">MLLGQFDGDVAPAEVSLREAVQQDGGGAVTAYGHVQVHSFGTLDPVVVETRNLCHADQGGWGESATNQ</sequence>
<keyword evidence="2" id="KW-1185">Reference proteome</keyword>
<dbReference type="EMBL" id="BAAAZO010000003">
    <property type="protein sequence ID" value="GAA3608957.1"/>
    <property type="molecule type" value="Genomic_DNA"/>
</dbReference>
<comment type="caution">
    <text evidence="1">The sequence shown here is derived from an EMBL/GenBank/DDBJ whole genome shotgun (WGS) entry which is preliminary data.</text>
</comment>
<dbReference type="Proteomes" id="UP001501074">
    <property type="component" value="Unassembled WGS sequence"/>
</dbReference>
<organism evidence="1 2">
    <name type="scientific">Kineosporia mesophila</name>
    <dbReference type="NCBI Taxonomy" id="566012"/>
    <lineage>
        <taxon>Bacteria</taxon>
        <taxon>Bacillati</taxon>
        <taxon>Actinomycetota</taxon>
        <taxon>Actinomycetes</taxon>
        <taxon>Kineosporiales</taxon>
        <taxon>Kineosporiaceae</taxon>
        <taxon>Kineosporia</taxon>
    </lineage>
</organism>
<protein>
    <submittedName>
        <fullName evidence="1">Uncharacterized protein</fullName>
    </submittedName>
</protein>
<name>A0ABP6ZGE3_9ACTN</name>
<accession>A0ABP6ZGE3</accession>
<gene>
    <name evidence="1" type="ORF">GCM10022223_26240</name>
</gene>
<proteinExistence type="predicted"/>
<evidence type="ECO:0000313" key="2">
    <source>
        <dbReference type="Proteomes" id="UP001501074"/>
    </source>
</evidence>
<reference evidence="2" key="1">
    <citation type="journal article" date="2019" name="Int. J. Syst. Evol. Microbiol.">
        <title>The Global Catalogue of Microorganisms (GCM) 10K type strain sequencing project: providing services to taxonomists for standard genome sequencing and annotation.</title>
        <authorList>
            <consortium name="The Broad Institute Genomics Platform"/>
            <consortium name="The Broad Institute Genome Sequencing Center for Infectious Disease"/>
            <person name="Wu L."/>
            <person name="Ma J."/>
        </authorList>
    </citation>
    <scope>NUCLEOTIDE SEQUENCE [LARGE SCALE GENOMIC DNA]</scope>
    <source>
        <strain evidence="2">JCM 16902</strain>
    </source>
</reference>
<evidence type="ECO:0000313" key="1">
    <source>
        <dbReference type="EMBL" id="GAA3608957.1"/>
    </source>
</evidence>